<evidence type="ECO:0000313" key="3">
    <source>
        <dbReference type="Proteomes" id="UP000799444"/>
    </source>
</evidence>
<sequence>MSGSRIMRQGAEKQRPREYDTDEDESRAQAAARMAIRSEAASSEQRGRKILVRPGTRWRRETGETEVKVRMGCEPSTASTIRRSRQAARLAGQWEMLAVRAQRAERVFCAQTLRLAPDASAVAGGSSTAWRREGSASGRECQLRSGEAPVSRGRRRVRGGSSGRERGL</sequence>
<evidence type="ECO:0000313" key="2">
    <source>
        <dbReference type="EMBL" id="KAF2737714.1"/>
    </source>
</evidence>
<gene>
    <name evidence="2" type="ORF">EJ04DRAFT_520996</name>
</gene>
<feature type="region of interest" description="Disordered" evidence="1">
    <location>
        <begin position="1"/>
        <end position="55"/>
    </location>
</feature>
<protein>
    <submittedName>
        <fullName evidence="2">Uncharacterized protein</fullName>
    </submittedName>
</protein>
<feature type="compositionally biased region" description="Low complexity" evidence="1">
    <location>
        <begin position="28"/>
        <end position="44"/>
    </location>
</feature>
<keyword evidence="3" id="KW-1185">Reference proteome</keyword>
<feature type="compositionally biased region" description="Basic and acidic residues" evidence="1">
    <location>
        <begin position="10"/>
        <end position="19"/>
    </location>
</feature>
<accession>A0A9P4V4G2</accession>
<name>A0A9P4V4G2_9PLEO</name>
<feature type="region of interest" description="Disordered" evidence="1">
    <location>
        <begin position="120"/>
        <end position="168"/>
    </location>
</feature>
<proteinExistence type="predicted"/>
<reference evidence="2" key="1">
    <citation type="journal article" date="2020" name="Stud. Mycol.">
        <title>101 Dothideomycetes genomes: a test case for predicting lifestyles and emergence of pathogens.</title>
        <authorList>
            <person name="Haridas S."/>
            <person name="Albert R."/>
            <person name="Binder M."/>
            <person name="Bloem J."/>
            <person name="Labutti K."/>
            <person name="Salamov A."/>
            <person name="Andreopoulos B."/>
            <person name="Baker S."/>
            <person name="Barry K."/>
            <person name="Bills G."/>
            <person name="Bluhm B."/>
            <person name="Cannon C."/>
            <person name="Castanera R."/>
            <person name="Culley D."/>
            <person name="Daum C."/>
            <person name="Ezra D."/>
            <person name="Gonzalez J."/>
            <person name="Henrissat B."/>
            <person name="Kuo A."/>
            <person name="Liang C."/>
            <person name="Lipzen A."/>
            <person name="Lutzoni F."/>
            <person name="Magnuson J."/>
            <person name="Mondo S."/>
            <person name="Nolan M."/>
            <person name="Ohm R."/>
            <person name="Pangilinan J."/>
            <person name="Park H.-J."/>
            <person name="Ramirez L."/>
            <person name="Alfaro M."/>
            <person name="Sun H."/>
            <person name="Tritt A."/>
            <person name="Yoshinaga Y."/>
            <person name="Zwiers L.-H."/>
            <person name="Turgeon B."/>
            <person name="Goodwin S."/>
            <person name="Spatafora J."/>
            <person name="Crous P."/>
            <person name="Grigoriev I."/>
        </authorList>
    </citation>
    <scope>NUCLEOTIDE SEQUENCE</scope>
    <source>
        <strain evidence="2">CBS 125425</strain>
    </source>
</reference>
<dbReference type="Proteomes" id="UP000799444">
    <property type="component" value="Unassembled WGS sequence"/>
</dbReference>
<dbReference type="AlphaFoldDB" id="A0A9P4V4G2"/>
<organism evidence="2 3">
    <name type="scientific">Polyplosphaeria fusca</name>
    <dbReference type="NCBI Taxonomy" id="682080"/>
    <lineage>
        <taxon>Eukaryota</taxon>
        <taxon>Fungi</taxon>
        <taxon>Dikarya</taxon>
        <taxon>Ascomycota</taxon>
        <taxon>Pezizomycotina</taxon>
        <taxon>Dothideomycetes</taxon>
        <taxon>Pleosporomycetidae</taxon>
        <taxon>Pleosporales</taxon>
        <taxon>Tetraplosphaeriaceae</taxon>
        <taxon>Polyplosphaeria</taxon>
    </lineage>
</organism>
<evidence type="ECO:0000256" key="1">
    <source>
        <dbReference type="SAM" id="MobiDB-lite"/>
    </source>
</evidence>
<dbReference type="EMBL" id="ML996114">
    <property type="protein sequence ID" value="KAF2737714.1"/>
    <property type="molecule type" value="Genomic_DNA"/>
</dbReference>
<comment type="caution">
    <text evidence="2">The sequence shown here is derived from an EMBL/GenBank/DDBJ whole genome shotgun (WGS) entry which is preliminary data.</text>
</comment>